<dbReference type="SMART" id="SM00456">
    <property type="entry name" value="WW"/>
    <property type="match status" value="1"/>
</dbReference>
<sequence>MQLRRNTVVAAVRLVRPLVKASNARGLASCPLRVHNSGTSPKASASCAAVQKLLPRAPCRQVTSTTTTQQRQVAEVDDRGQVSDERPAKDAVNSHELHEKWGWKTSDPLYWPYKIMGVFSTKNTNALSSARMLQTCLNNAECTEWYSDGKISNEFLPKLLWLSTNVWLMSRRLLREGERGKKVQELLFDELWRETKRQMRSIEVSEMMLKKYLAEAQQHTFITLVQFDHAYTLESREERMDVLTSALWRGVYMSDESIKEPHVRVLAEYVDAELADIYAVDASEFFAVCIEFAPPPTAELKAASKKVAKGGGGKRSSRKGTVAAAPGLEGGAADSTAAGRGGGIGEKVHHGDFGSGDGREGRWRACLAESGKVYYWHTVSREVTWDRPAGAEAYVPSVMPKADQTLTAAA</sequence>
<feature type="compositionally biased region" description="Basic and acidic residues" evidence="2">
    <location>
        <begin position="346"/>
        <end position="358"/>
    </location>
</feature>
<accession>D8LJV2</accession>
<evidence type="ECO:0000259" key="3">
    <source>
        <dbReference type="PROSITE" id="PS50020"/>
    </source>
</evidence>
<name>D8LJV2_ECTSI</name>
<dbReference type="PANTHER" id="PTHR12184:SF1">
    <property type="entry name" value="UBIQUINOL-CYTOCHROME-C REDUCTASE COMPLEX ASSEMBLY FACTOR 1"/>
    <property type="match status" value="1"/>
</dbReference>
<reference evidence="4 5" key="1">
    <citation type="journal article" date="2010" name="Nature">
        <title>The Ectocarpus genome and the independent evolution of multicellularity in brown algae.</title>
        <authorList>
            <person name="Cock J.M."/>
            <person name="Sterck L."/>
            <person name="Rouze P."/>
            <person name="Scornet D."/>
            <person name="Allen A.E."/>
            <person name="Amoutzias G."/>
            <person name="Anthouard V."/>
            <person name="Artiguenave F."/>
            <person name="Aury J.M."/>
            <person name="Badger J.H."/>
            <person name="Beszteri B."/>
            <person name="Billiau K."/>
            <person name="Bonnet E."/>
            <person name="Bothwell J.H."/>
            <person name="Bowler C."/>
            <person name="Boyen C."/>
            <person name="Brownlee C."/>
            <person name="Carrano C.J."/>
            <person name="Charrier B."/>
            <person name="Cho G.Y."/>
            <person name="Coelho S.M."/>
            <person name="Collen J."/>
            <person name="Corre E."/>
            <person name="Da Silva C."/>
            <person name="Delage L."/>
            <person name="Delaroque N."/>
            <person name="Dittami S.M."/>
            <person name="Doulbeau S."/>
            <person name="Elias M."/>
            <person name="Farnham G."/>
            <person name="Gachon C.M."/>
            <person name="Gschloessl B."/>
            <person name="Heesch S."/>
            <person name="Jabbari K."/>
            <person name="Jubin C."/>
            <person name="Kawai H."/>
            <person name="Kimura K."/>
            <person name="Kloareg B."/>
            <person name="Kupper F.C."/>
            <person name="Lang D."/>
            <person name="Le Bail A."/>
            <person name="Leblanc C."/>
            <person name="Lerouge P."/>
            <person name="Lohr M."/>
            <person name="Lopez P.J."/>
            <person name="Martens C."/>
            <person name="Maumus F."/>
            <person name="Michel G."/>
            <person name="Miranda-Saavedra D."/>
            <person name="Morales J."/>
            <person name="Moreau H."/>
            <person name="Motomura T."/>
            <person name="Nagasato C."/>
            <person name="Napoli C.A."/>
            <person name="Nelson D.R."/>
            <person name="Nyvall-Collen P."/>
            <person name="Peters A.F."/>
            <person name="Pommier C."/>
            <person name="Potin P."/>
            <person name="Poulain J."/>
            <person name="Quesneville H."/>
            <person name="Read B."/>
            <person name="Rensing S.A."/>
            <person name="Ritter A."/>
            <person name="Rousvoal S."/>
            <person name="Samanta M."/>
            <person name="Samson G."/>
            <person name="Schroeder D.C."/>
            <person name="Segurens B."/>
            <person name="Strittmatter M."/>
            <person name="Tonon T."/>
            <person name="Tregear J.W."/>
            <person name="Valentin K."/>
            <person name="von Dassow P."/>
            <person name="Yamagishi T."/>
            <person name="Van de Peer Y."/>
            <person name="Wincker P."/>
        </authorList>
    </citation>
    <scope>NUCLEOTIDE SEQUENCE [LARGE SCALE GENOMIC DNA]</scope>
    <source>
        <strain evidence="5">Ec32 / CCAP1310/4</strain>
    </source>
</reference>
<feature type="region of interest" description="Disordered" evidence="2">
    <location>
        <begin position="61"/>
        <end position="93"/>
    </location>
</feature>
<evidence type="ECO:0000313" key="4">
    <source>
        <dbReference type="EMBL" id="CBN76003.1"/>
    </source>
</evidence>
<evidence type="ECO:0000256" key="1">
    <source>
        <dbReference type="ARBA" id="ARBA00006407"/>
    </source>
</evidence>
<dbReference type="InterPro" id="IPR007129">
    <property type="entry name" value="Ubiqinol_cyt_c_chaperone_CPB3"/>
</dbReference>
<dbReference type="OrthoDB" id="10253878at2759"/>
<dbReference type="EMBL" id="FN648461">
    <property type="protein sequence ID" value="CBN76003.1"/>
    <property type="molecule type" value="Genomic_DNA"/>
</dbReference>
<evidence type="ECO:0000313" key="5">
    <source>
        <dbReference type="Proteomes" id="UP000002630"/>
    </source>
</evidence>
<evidence type="ECO:0000256" key="2">
    <source>
        <dbReference type="SAM" id="MobiDB-lite"/>
    </source>
</evidence>
<comment type="similarity">
    <text evidence="1">Belongs to the CBP3 family.</text>
</comment>
<dbReference type="EMBL" id="FN649727">
    <property type="protein sequence ID" value="CBN76003.1"/>
    <property type="molecule type" value="Genomic_DNA"/>
</dbReference>
<protein>
    <recommendedName>
        <fullName evidence="3">WW domain-containing protein</fullName>
    </recommendedName>
</protein>
<dbReference type="eggNOG" id="ENOG502SAFG">
    <property type="taxonomic scope" value="Eukaryota"/>
</dbReference>
<dbReference type="Proteomes" id="UP000002630">
    <property type="component" value="Linkage Group LG02"/>
</dbReference>
<dbReference type="Gene3D" id="2.20.70.10">
    <property type="match status" value="1"/>
</dbReference>
<dbReference type="InParanoid" id="D8LJV2"/>
<feature type="compositionally biased region" description="Low complexity" evidence="2">
    <location>
        <begin position="61"/>
        <end position="73"/>
    </location>
</feature>
<proteinExistence type="inferred from homology"/>
<dbReference type="InterPro" id="IPR001202">
    <property type="entry name" value="WW_dom"/>
</dbReference>
<dbReference type="Pfam" id="PF03981">
    <property type="entry name" value="Ubiq_cyt_C_chap"/>
    <property type="match status" value="1"/>
</dbReference>
<feature type="region of interest" description="Disordered" evidence="2">
    <location>
        <begin position="308"/>
        <end position="358"/>
    </location>
</feature>
<gene>
    <name evidence="4" type="ORF">Esi_0277_0007</name>
</gene>
<dbReference type="PROSITE" id="PS50020">
    <property type="entry name" value="WW_DOMAIN_2"/>
    <property type="match status" value="1"/>
</dbReference>
<dbReference type="Pfam" id="PF00397">
    <property type="entry name" value="WW"/>
    <property type="match status" value="1"/>
</dbReference>
<dbReference type="CDD" id="cd00201">
    <property type="entry name" value="WW"/>
    <property type="match status" value="1"/>
</dbReference>
<dbReference type="PANTHER" id="PTHR12184">
    <property type="entry name" value="UBIQUINOL-CYTOCHROME C REDUCTASE COMPLEX ASSEMBLY FACTOR 1 FAMILY MEMBER"/>
    <property type="match status" value="1"/>
</dbReference>
<dbReference type="InterPro" id="IPR036020">
    <property type="entry name" value="WW_dom_sf"/>
</dbReference>
<feature type="domain" description="WW" evidence="3">
    <location>
        <begin position="357"/>
        <end position="390"/>
    </location>
</feature>
<dbReference type="GO" id="GO:0005739">
    <property type="term" value="C:mitochondrion"/>
    <property type="evidence" value="ECO:0007669"/>
    <property type="project" value="TreeGrafter"/>
</dbReference>
<dbReference type="GO" id="GO:0034551">
    <property type="term" value="P:mitochondrial respiratory chain complex III assembly"/>
    <property type="evidence" value="ECO:0007669"/>
    <property type="project" value="TreeGrafter"/>
</dbReference>
<dbReference type="AlphaFoldDB" id="D8LJV2"/>
<organism evidence="4 5">
    <name type="scientific">Ectocarpus siliculosus</name>
    <name type="common">Brown alga</name>
    <name type="synonym">Conferva siliculosa</name>
    <dbReference type="NCBI Taxonomy" id="2880"/>
    <lineage>
        <taxon>Eukaryota</taxon>
        <taxon>Sar</taxon>
        <taxon>Stramenopiles</taxon>
        <taxon>Ochrophyta</taxon>
        <taxon>PX clade</taxon>
        <taxon>Phaeophyceae</taxon>
        <taxon>Ectocarpales</taxon>
        <taxon>Ectocarpaceae</taxon>
        <taxon>Ectocarpus</taxon>
    </lineage>
</organism>
<feature type="compositionally biased region" description="Basic and acidic residues" evidence="2">
    <location>
        <begin position="74"/>
        <end position="93"/>
    </location>
</feature>
<dbReference type="InterPro" id="IPR021150">
    <property type="entry name" value="Ubiq_cyt_c_chap"/>
</dbReference>
<dbReference type="STRING" id="2880.D8LJV2"/>
<keyword evidence="5" id="KW-1185">Reference proteome</keyword>
<dbReference type="SUPFAM" id="SSF51045">
    <property type="entry name" value="WW domain"/>
    <property type="match status" value="1"/>
</dbReference>